<keyword evidence="2" id="KW-0238">DNA-binding</keyword>
<name>A0A1I2N384_9BACL</name>
<dbReference type="Gene3D" id="1.10.10.10">
    <property type="entry name" value="Winged helix-like DNA-binding domain superfamily/Winged helix DNA-binding domain"/>
    <property type="match status" value="1"/>
</dbReference>
<dbReference type="PROSITE" id="PS50949">
    <property type="entry name" value="HTH_GNTR"/>
    <property type="match status" value="1"/>
</dbReference>
<dbReference type="SUPFAM" id="SSF64288">
    <property type="entry name" value="Chorismate lyase-like"/>
    <property type="match status" value="1"/>
</dbReference>
<dbReference type="PANTHER" id="PTHR44846:SF1">
    <property type="entry name" value="MANNOSYL-D-GLYCERATE TRANSPORT_METABOLISM SYSTEM REPRESSOR MNGR-RELATED"/>
    <property type="match status" value="1"/>
</dbReference>
<dbReference type="SUPFAM" id="SSF46785">
    <property type="entry name" value="Winged helix' DNA-binding domain"/>
    <property type="match status" value="1"/>
</dbReference>
<accession>A0A1I2N384</accession>
<dbReference type="GO" id="GO:0003677">
    <property type="term" value="F:DNA binding"/>
    <property type="evidence" value="ECO:0007669"/>
    <property type="project" value="UniProtKB-KW"/>
</dbReference>
<dbReference type="InterPro" id="IPR036388">
    <property type="entry name" value="WH-like_DNA-bd_sf"/>
</dbReference>
<dbReference type="Gene3D" id="3.40.1410.10">
    <property type="entry name" value="Chorismate lyase-like"/>
    <property type="match status" value="1"/>
</dbReference>
<evidence type="ECO:0000313" key="6">
    <source>
        <dbReference type="Proteomes" id="UP000198661"/>
    </source>
</evidence>
<dbReference type="RefSeq" id="WP_245752159.1">
    <property type="nucleotide sequence ID" value="NZ_FOOK01000010.1"/>
</dbReference>
<dbReference type="EMBL" id="FOOK01000010">
    <property type="protein sequence ID" value="SFF96177.1"/>
    <property type="molecule type" value="Genomic_DNA"/>
</dbReference>
<keyword evidence="3" id="KW-0804">Transcription</keyword>
<keyword evidence="6" id="KW-1185">Reference proteome</keyword>
<dbReference type="GO" id="GO:0045892">
    <property type="term" value="P:negative regulation of DNA-templated transcription"/>
    <property type="evidence" value="ECO:0007669"/>
    <property type="project" value="TreeGrafter"/>
</dbReference>
<dbReference type="SMART" id="SM00866">
    <property type="entry name" value="UTRA"/>
    <property type="match status" value="1"/>
</dbReference>
<keyword evidence="1" id="KW-0805">Transcription regulation</keyword>
<evidence type="ECO:0000256" key="3">
    <source>
        <dbReference type="ARBA" id="ARBA00023163"/>
    </source>
</evidence>
<evidence type="ECO:0000259" key="4">
    <source>
        <dbReference type="PROSITE" id="PS50949"/>
    </source>
</evidence>
<feature type="domain" description="HTH gntR-type" evidence="4">
    <location>
        <begin position="11"/>
        <end position="79"/>
    </location>
</feature>
<dbReference type="Pfam" id="PF07702">
    <property type="entry name" value="UTRA"/>
    <property type="match status" value="1"/>
</dbReference>
<organism evidence="5 6">
    <name type="scientific">Planifilum fulgidum</name>
    <dbReference type="NCBI Taxonomy" id="201973"/>
    <lineage>
        <taxon>Bacteria</taxon>
        <taxon>Bacillati</taxon>
        <taxon>Bacillota</taxon>
        <taxon>Bacilli</taxon>
        <taxon>Bacillales</taxon>
        <taxon>Thermoactinomycetaceae</taxon>
        <taxon>Planifilum</taxon>
    </lineage>
</organism>
<reference evidence="6" key="1">
    <citation type="submission" date="2016-10" db="EMBL/GenBank/DDBJ databases">
        <authorList>
            <person name="Varghese N."/>
            <person name="Submissions S."/>
        </authorList>
    </citation>
    <scope>NUCLEOTIDE SEQUENCE [LARGE SCALE GENOMIC DNA]</scope>
    <source>
        <strain evidence="6">DSM 44945</strain>
    </source>
</reference>
<dbReference type="SMART" id="SM00345">
    <property type="entry name" value="HTH_GNTR"/>
    <property type="match status" value="1"/>
</dbReference>
<dbReference type="InterPro" id="IPR050679">
    <property type="entry name" value="Bact_HTH_transcr_reg"/>
</dbReference>
<gene>
    <name evidence="5" type="ORF">SAMN04488025_11038</name>
</gene>
<protein>
    <submittedName>
        <fullName evidence="5">Transcriptional regulator, GntR family</fullName>
    </submittedName>
</protein>
<dbReference type="CDD" id="cd07377">
    <property type="entry name" value="WHTH_GntR"/>
    <property type="match status" value="1"/>
</dbReference>
<sequence length="243" mass="28162">MGKSLNPHSVIPLYHQLKEILKENIESGVWKPGDRIPSENELRKQYDVSRNTVIKALEELVQEGLLRREQGRGTFVSSPKISHSLTGFYSFSNVLRANGLEPKDVILVLERRIAKPSIARHLQLTGSQEVWVLKRLRCAGDEPIMLETSHLPQNRVPRIERADLENRSLYDYLEQKHGILVTRAKEIFEPVLIRDYESRYLRVPEGYPALLLDRIAYDSQGRPVEFCRSIVRGDRCRFYTELL</sequence>
<dbReference type="FunFam" id="1.10.10.10:FF:000079">
    <property type="entry name" value="GntR family transcriptional regulator"/>
    <property type="match status" value="1"/>
</dbReference>
<dbReference type="STRING" id="201973.SAMN04488025_11038"/>
<evidence type="ECO:0000256" key="1">
    <source>
        <dbReference type="ARBA" id="ARBA00023015"/>
    </source>
</evidence>
<dbReference type="InterPro" id="IPR011663">
    <property type="entry name" value="UTRA"/>
</dbReference>
<evidence type="ECO:0000256" key="2">
    <source>
        <dbReference type="ARBA" id="ARBA00023125"/>
    </source>
</evidence>
<dbReference type="InterPro" id="IPR000524">
    <property type="entry name" value="Tscrpt_reg_HTH_GntR"/>
</dbReference>
<proteinExistence type="predicted"/>
<dbReference type="PANTHER" id="PTHR44846">
    <property type="entry name" value="MANNOSYL-D-GLYCERATE TRANSPORT/METABOLISM SYSTEM REPRESSOR MNGR-RELATED"/>
    <property type="match status" value="1"/>
</dbReference>
<dbReference type="Proteomes" id="UP000198661">
    <property type="component" value="Unassembled WGS sequence"/>
</dbReference>
<evidence type="ECO:0000313" key="5">
    <source>
        <dbReference type="EMBL" id="SFF96177.1"/>
    </source>
</evidence>
<dbReference type="PRINTS" id="PR00035">
    <property type="entry name" value="HTHGNTR"/>
</dbReference>
<dbReference type="AlphaFoldDB" id="A0A1I2N384"/>
<dbReference type="Pfam" id="PF00392">
    <property type="entry name" value="GntR"/>
    <property type="match status" value="1"/>
</dbReference>
<dbReference type="InterPro" id="IPR036390">
    <property type="entry name" value="WH_DNA-bd_sf"/>
</dbReference>
<dbReference type="GO" id="GO:0003700">
    <property type="term" value="F:DNA-binding transcription factor activity"/>
    <property type="evidence" value="ECO:0007669"/>
    <property type="project" value="InterPro"/>
</dbReference>
<dbReference type="InterPro" id="IPR028978">
    <property type="entry name" value="Chorismate_lyase_/UTRA_dom_sf"/>
</dbReference>